<keyword evidence="5" id="KW-1185">Reference proteome</keyword>
<dbReference type="SUPFAM" id="SSF52172">
    <property type="entry name" value="CheY-like"/>
    <property type="match status" value="1"/>
</dbReference>
<keyword evidence="1 2" id="KW-0597">Phosphoprotein</keyword>
<dbReference type="Pfam" id="PF00072">
    <property type="entry name" value="Response_reg"/>
    <property type="match status" value="1"/>
</dbReference>
<name>A0A917ITN8_9BACT</name>
<evidence type="ECO:0000256" key="2">
    <source>
        <dbReference type="PROSITE-ProRule" id="PRU00169"/>
    </source>
</evidence>
<reference evidence="4" key="1">
    <citation type="journal article" date="2014" name="Int. J. Syst. Evol. Microbiol.">
        <title>Complete genome sequence of Corynebacterium casei LMG S-19264T (=DSM 44701T), isolated from a smear-ripened cheese.</title>
        <authorList>
            <consortium name="US DOE Joint Genome Institute (JGI-PGF)"/>
            <person name="Walter F."/>
            <person name="Albersmeier A."/>
            <person name="Kalinowski J."/>
            <person name="Ruckert C."/>
        </authorList>
    </citation>
    <scope>NUCLEOTIDE SEQUENCE</scope>
    <source>
        <strain evidence="4">CGMCC 1.15290</strain>
    </source>
</reference>
<feature type="domain" description="Response regulatory" evidence="3">
    <location>
        <begin position="4"/>
        <end position="122"/>
    </location>
</feature>
<feature type="modified residue" description="4-aspartylphosphate" evidence="2">
    <location>
        <position position="55"/>
    </location>
</feature>
<evidence type="ECO:0000313" key="5">
    <source>
        <dbReference type="Proteomes" id="UP000627292"/>
    </source>
</evidence>
<dbReference type="RefSeq" id="WP_188951273.1">
    <property type="nucleotide sequence ID" value="NZ_BMIB01000002.1"/>
</dbReference>
<evidence type="ECO:0000256" key="1">
    <source>
        <dbReference type="ARBA" id="ARBA00022553"/>
    </source>
</evidence>
<dbReference type="Proteomes" id="UP000627292">
    <property type="component" value="Unassembled WGS sequence"/>
</dbReference>
<dbReference type="InterPro" id="IPR011006">
    <property type="entry name" value="CheY-like_superfamily"/>
</dbReference>
<sequence length="125" mass="13990">MSKLILLIDDDVDEFHIFSMAVAMIEGDYQPVYAANVQQAMQLIAEKVPACIFVDANMPRQDGLSCVAHIRKLAHLDQVPVIVYSTRADEYLCKLAIAAGANDCVRKQDTLQRISDSLRQILQRV</sequence>
<dbReference type="AlphaFoldDB" id="A0A917ITN8"/>
<dbReference type="GO" id="GO:0000160">
    <property type="term" value="P:phosphorelay signal transduction system"/>
    <property type="evidence" value="ECO:0007669"/>
    <property type="project" value="InterPro"/>
</dbReference>
<dbReference type="SMART" id="SM00448">
    <property type="entry name" value="REC"/>
    <property type="match status" value="1"/>
</dbReference>
<comment type="caution">
    <text evidence="4">The sequence shown here is derived from an EMBL/GenBank/DDBJ whole genome shotgun (WGS) entry which is preliminary data.</text>
</comment>
<dbReference type="PROSITE" id="PS50110">
    <property type="entry name" value="RESPONSE_REGULATORY"/>
    <property type="match status" value="1"/>
</dbReference>
<dbReference type="InterPro" id="IPR050595">
    <property type="entry name" value="Bact_response_regulator"/>
</dbReference>
<reference evidence="4" key="2">
    <citation type="submission" date="2020-09" db="EMBL/GenBank/DDBJ databases">
        <authorList>
            <person name="Sun Q."/>
            <person name="Zhou Y."/>
        </authorList>
    </citation>
    <scope>NUCLEOTIDE SEQUENCE</scope>
    <source>
        <strain evidence="4">CGMCC 1.15290</strain>
    </source>
</reference>
<evidence type="ECO:0000313" key="4">
    <source>
        <dbReference type="EMBL" id="GGH63072.1"/>
    </source>
</evidence>
<accession>A0A917ITN8</accession>
<dbReference type="EMBL" id="BMIB01000002">
    <property type="protein sequence ID" value="GGH63072.1"/>
    <property type="molecule type" value="Genomic_DNA"/>
</dbReference>
<protein>
    <recommendedName>
        <fullName evidence="3">Response regulatory domain-containing protein</fullName>
    </recommendedName>
</protein>
<dbReference type="InterPro" id="IPR001789">
    <property type="entry name" value="Sig_transdc_resp-reg_receiver"/>
</dbReference>
<gene>
    <name evidence="4" type="ORF">GCM10011379_13560</name>
</gene>
<dbReference type="Gene3D" id="3.40.50.2300">
    <property type="match status" value="1"/>
</dbReference>
<dbReference type="CDD" id="cd00156">
    <property type="entry name" value="REC"/>
    <property type="match status" value="1"/>
</dbReference>
<proteinExistence type="predicted"/>
<dbReference type="PANTHER" id="PTHR44591:SF3">
    <property type="entry name" value="RESPONSE REGULATORY DOMAIN-CONTAINING PROTEIN"/>
    <property type="match status" value="1"/>
</dbReference>
<organism evidence="4 5">
    <name type="scientific">Filimonas zeae</name>
    <dbReference type="NCBI Taxonomy" id="1737353"/>
    <lineage>
        <taxon>Bacteria</taxon>
        <taxon>Pseudomonadati</taxon>
        <taxon>Bacteroidota</taxon>
        <taxon>Chitinophagia</taxon>
        <taxon>Chitinophagales</taxon>
        <taxon>Chitinophagaceae</taxon>
        <taxon>Filimonas</taxon>
    </lineage>
</organism>
<dbReference type="PANTHER" id="PTHR44591">
    <property type="entry name" value="STRESS RESPONSE REGULATOR PROTEIN 1"/>
    <property type="match status" value="1"/>
</dbReference>
<evidence type="ECO:0000259" key="3">
    <source>
        <dbReference type="PROSITE" id="PS50110"/>
    </source>
</evidence>